<accession>A0A1I2CHR8</accession>
<dbReference type="GO" id="GO:0016779">
    <property type="term" value="F:nucleotidyltransferase activity"/>
    <property type="evidence" value="ECO:0007669"/>
    <property type="project" value="InterPro"/>
</dbReference>
<proteinExistence type="predicted"/>
<gene>
    <name evidence="3" type="ORF">SAMN02787118_102248</name>
</gene>
<evidence type="ECO:0000259" key="2">
    <source>
        <dbReference type="Pfam" id="PF01909"/>
    </source>
</evidence>
<feature type="compositionally biased region" description="Polar residues" evidence="1">
    <location>
        <begin position="1"/>
        <end position="17"/>
    </location>
</feature>
<evidence type="ECO:0000313" key="3">
    <source>
        <dbReference type="EMBL" id="SFE67919.1"/>
    </source>
</evidence>
<dbReference type="InterPro" id="IPR002934">
    <property type="entry name" value="Polymerase_NTP_transf_dom"/>
</dbReference>
<evidence type="ECO:0000256" key="1">
    <source>
        <dbReference type="SAM" id="MobiDB-lite"/>
    </source>
</evidence>
<organism evidence="3 4">
    <name type="scientific">Streptomyces mirabilis</name>
    <dbReference type="NCBI Taxonomy" id="68239"/>
    <lineage>
        <taxon>Bacteria</taxon>
        <taxon>Bacillati</taxon>
        <taxon>Actinomycetota</taxon>
        <taxon>Actinomycetes</taxon>
        <taxon>Kitasatosporales</taxon>
        <taxon>Streptomycetaceae</taxon>
        <taxon>Streptomyces</taxon>
    </lineage>
</organism>
<name>A0A1I2CHR8_9ACTN</name>
<feature type="domain" description="Polymerase nucleotidyl transferase" evidence="2">
    <location>
        <begin position="61"/>
        <end position="112"/>
    </location>
</feature>
<dbReference type="Pfam" id="PF01909">
    <property type="entry name" value="NTP_transf_2"/>
    <property type="match status" value="1"/>
</dbReference>
<reference evidence="3 4" key="1">
    <citation type="submission" date="2016-10" db="EMBL/GenBank/DDBJ databases">
        <authorList>
            <person name="de Groot N.N."/>
        </authorList>
    </citation>
    <scope>NUCLEOTIDE SEQUENCE [LARGE SCALE GENOMIC DNA]</scope>
    <source>
        <strain evidence="3 4">OK461</strain>
    </source>
</reference>
<dbReference type="SUPFAM" id="SSF81301">
    <property type="entry name" value="Nucleotidyltransferase"/>
    <property type="match status" value="1"/>
</dbReference>
<dbReference type="EMBL" id="FONR01000002">
    <property type="protein sequence ID" value="SFE67919.1"/>
    <property type="molecule type" value="Genomic_DNA"/>
</dbReference>
<keyword evidence="3" id="KW-0808">Transferase</keyword>
<dbReference type="InterPro" id="IPR043519">
    <property type="entry name" value="NT_sf"/>
</dbReference>
<dbReference type="Proteomes" id="UP000181942">
    <property type="component" value="Unassembled WGS sequence"/>
</dbReference>
<dbReference type="CDD" id="cd05403">
    <property type="entry name" value="NT_KNTase_like"/>
    <property type="match status" value="1"/>
</dbReference>
<feature type="region of interest" description="Disordered" evidence="1">
    <location>
        <begin position="1"/>
        <end position="50"/>
    </location>
</feature>
<protein>
    <submittedName>
        <fullName evidence="3">Nucleotidyltransferase domain-containing protein</fullName>
    </submittedName>
</protein>
<evidence type="ECO:0000313" key="4">
    <source>
        <dbReference type="Proteomes" id="UP000181942"/>
    </source>
</evidence>
<sequence length="307" mass="32927">MRFTPASSPSEATSLTRGTVRHPSGYWLDSPDTRPHPHLMPTPTRPPHIDDEKFLDHVTDRLAALPGVRGVALGGSRAQGTHGPDSDWDLAIYYRGVFDPDDLRAVGWQGEVSGIGGWGGGVFNGGAWLTVEGRRTDVHYRDLDVVERESARAEQGRFHVEPLLFHLAGIPSYLLVAELAVNRVLCGDLPRPAAYPARLRVSASAHWHGTARATLAYAKANHAPAGRLTEVAGALASAALQTGHAVLAARGEWVTNEKRLLERAGLRGIDEIVRGGVNEPEGLVHMLGRAEAVLDAAVAEARQSGAE</sequence>
<dbReference type="Gene3D" id="3.30.460.10">
    <property type="entry name" value="Beta Polymerase, domain 2"/>
    <property type="match status" value="1"/>
</dbReference>
<dbReference type="AlphaFoldDB" id="A0A1I2CHR8"/>